<feature type="compositionally biased region" description="Basic and acidic residues" evidence="1">
    <location>
        <begin position="18"/>
        <end position="28"/>
    </location>
</feature>
<sequence>MAEFFTPVRSGGATAEQRPPRPEGGCRR</sequence>
<feature type="region of interest" description="Disordered" evidence="1">
    <location>
        <begin position="1"/>
        <end position="28"/>
    </location>
</feature>
<dbReference type="EMBL" id="MK820645">
    <property type="protein sequence ID" value="QDZ38046.1"/>
    <property type="molecule type" value="Genomic_DNA"/>
</dbReference>
<dbReference type="InterPro" id="IPR013267">
    <property type="entry name" value="Hepatitis_TTV_Orf2a"/>
</dbReference>
<evidence type="ECO:0000313" key="2">
    <source>
        <dbReference type="EMBL" id="QDZ38046.1"/>
    </source>
</evidence>
<evidence type="ECO:0000256" key="1">
    <source>
        <dbReference type="SAM" id="MobiDB-lite"/>
    </source>
</evidence>
<proteinExistence type="predicted"/>
<name>A0A5B8NIU8_9VIRU</name>
<protein>
    <submittedName>
        <fullName evidence="2">ORF2a</fullName>
    </submittedName>
</protein>
<reference evidence="2" key="1">
    <citation type="submission" date="2019-04" db="EMBL/GenBank/DDBJ databases">
        <authorList>
            <person name="Elesinnla A.R."/>
            <person name="Adeleye I.A."/>
            <person name="Ayolabi C.I."/>
            <person name="Bessong P.O."/>
        </authorList>
    </citation>
    <scope>NUCLEOTIDE SEQUENCE</scope>
    <source>
        <strain evidence="2">FL08</strain>
    </source>
</reference>
<organism evidence="2">
    <name type="scientific">Torque teno virus</name>
    <dbReference type="NCBI Taxonomy" id="68887"/>
    <lineage>
        <taxon>Viruses</taxon>
        <taxon>Monodnaviria</taxon>
        <taxon>Shotokuvirae</taxon>
        <taxon>Commensaviricota</taxon>
        <taxon>Cardeaviricetes</taxon>
        <taxon>Sanitavirales</taxon>
        <taxon>Anelloviridae</taxon>
    </lineage>
</organism>
<dbReference type="Pfam" id="PF08197">
    <property type="entry name" value="TT_ORF2a"/>
    <property type="match status" value="1"/>
</dbReference>
<accession>A0A5B8NIU8</accession>